<dbReference type="Proteomes" id="UP000268094">
    <property type="component" value="Unassembled WGS sequence"/>
</dbReference>
<proteinExistence type="predicted"/>
<dbReference type="InterPro" id="IPR019207">
    <property type="entry name" value="DUF2092"/>
</dbReference>
<sequence length="299" mass="33337">MLRMSEEVFASGRKRGTAVRPSVKDRHHRKRLAAWGLCAGCLLGWSSPALAATTPQEKTSKKTSKTAASVEPQAIAALERMGDFLRCQRTFEVTAKTTTDAILDTGQKVQFAGTADIRARRPDRLRVDSATDLNQRQYFYDGKHFTVNGPGTGFYASFKAPPTLEKTLEAAEQRYGVELPLVDLFYWGTDKASVKQIKSAVYVGPATVEGVATDQYAFRQGDVDWQVWIEKGDRPVPRKFVVTSVQEPSQPQHVATLDWNLKPRFDDASFNFVPPGDAHRIAFEDARQRAGRSTPNRSR</sequence>
<protein>
    <submittedName>
        <fullName evidence="3">DUF2092 domain-containing protein</fullName>
    </submittedName>
</protein>
<evidence type="ECO:0000313" key="3">
    <source>
        <dbReference type="EMBL" id="RKG90528.1"/>
    </source>
</evidence>
<evidence type="ECO:0000256" key="1">
    <source>
        <dbReference type="ARBA" id="ARBA00022729"/>
    </source>
</evidence>
<accession>A0A3A8J679</accession>
<evidence type="ECO:0000256" key="2">
    <source>
        <dbReference type="SAM" id="MobiDB-lite"/>
    </source>
</evidence>
<feature type="region of interest" description="Disordered" evidence="2">
    <location>
        <begin position="1"/>
        <end position="23"/>
    </location>
</feature>
<gene>
    <name evidence="3" type="ORF">D7V88_11025</name>
</gene>
<dbReference type="SUPFAM" id="SSF89392">
    <property type="entry name" value="Prokaryotic lipoproteins and lipoprotein localization factors"/>
    <property type="match status" value="1"/>
</dbReference>
<keyword evidence="4" id="KW-1185">Reference proteome</keyword>
<reference evidence="4" key="1">
    <citation type="submission" date="2018-09" db="EMBL/GenBank/DDBJ databases">
        <authorList>
            <person name="Livingstone P.G."/>
            <person name="Whitworth D.E."/>
        </authorList>
    </citation>
    <scope>NUCLEOTIDE SEQUENCE [LARGE SCALE GENOMIC DNA]</scope>
    <source>
        <strain evidence="4">CA054A</strain>
    </source>
</reference>
<comment type="caution">
    <text evidence="3">The sequence shown here is derived from an EMBL/GenBank/DDBJ whole genome shotgun (WGS) entry which is preliminary data.</text>
</comment>
<organism evidence="3 4">
    <name type="scientific">Corallococcus terminator</name>
    <dbReference type="NCBI Taxonomy" id="2316733"/>
    <lineage>
        <taxon>Bacteria</taxon>
        <taxon>Pseudomonadati</taxon>
        <taxon>Myxococcota</taxon>
        <taxon>Myxococcia</taxon>
        <taxon>Myxococcales</taxon>
        <taxon>Cystobacterineae</taxon>
        <taxon>Myxococcaceae</taxon>
        <taxon>Corallococcus</taxon>
    </lineage>
</organism>
<name>A0A3A8J679_9BACT</name>
<dbReference type="EMBL" id="RAVZ01000054">
    <property type="protein sequence ID" value="RKG90528.1"/>
    <property type="molecule type" value="Genomic_DNA"/>
</dbReference>
<dbReference type="AlphaFoldDB" id="A0A3A8J679"/>
<dbReference type="Pfam" id="PF09865">
    <property type="entry name" value="DUF2092"/>
    <property type="match status" value="1"/>
</dbReference>
<dbReference type="InterPro" id="IPR029046">
    <property type="entry name" value="LolA/LolB/LppX"/>
</dbReference>
<keyword evidence="1" id="KW-0732">Signal</keyword>
<evidence type="ECO:0000313" key="4">
    <source>
        <dbReference type="Proteomes" id="UP000268094"/>
    </source>
</evidence>